<reference evidence="4 6" key="1">
    <citation type="submission" date="2021-11" db="EMBL/GenBank/DDBJ databases">
        <authorList>
            <person name="Islam A."/>
            <person name="Islam S."/>
            <person name="Flora M.S."/>
            <person name="Rahman M."/>
            <person name="Ziaur R.M."/>
            <person name="Epstein J.H."/>
            <person name="Hassan M."/>
            <person name="Klassen M."/>
            <person name="Woodard K."/>
            <person name="Webb A."/>
            <person name="Webby R.J."/>
            <person name="El Zowalaty M.E."/>
        </authorList>
    </citation>
    <scope>NUCLEOTIDE SEQUENCE</scope>
    <source>
        <strain evidence="5">Pbs1</strain>
        <strain evidence="4">Pbs3</strain>
    </source>
</reference>
<feature type="domain" description="BCNT-C" evidence="3">
    <location>
        <begin position="141"/>
        <end position="219"/>
    </location>
</feature>
<dbReference type="Proteomes" id="UP001160483">
    <property type="component" value="Unassembled WGS sequence"/>
</dbReference>
<keyword evidence="6" id="KW-1185">Reference proteome</keyword>
<dbReference type="InterPro" id="IPR011421">
    <property type="entry name" value="BCNT-C"/>
</dbReference>
<dbReference type="EMBL" id="CAKLCB010000143">
    <property type="protein sequence ID" value="CAH0515836.1"/>
    <property type="molecule type" value="Genomic_DNA"/>
</dbReference>
<comment type="caution">
    <text evidence="4">The sequence shown here is derived from an EMBL/GenBank/DDBJ whole genome shotgun (WGS) entry which is preliminary data.</text>
</comment>
<dbReference type="EMBL" id="CAKKTJ010000337">
    <property type="protein sequence ID" value="CAH0482998.1"/>
    <property type="molecule type" value="Genomic_DNA"/>
</dbReference>
<evidence type="ECO:0000256" key="1">
    <source>
        <dbReference type="SAM" id="Coils"/>
    </source>
</evidence>
<dbReference type="PROSITE" id="PS51279">
    <property type="entry name" value="BCNT_C"/>
    <property type="match status" value="1"/>
</dbReference>
<feature type="region of interest" description="Disordered" evidence="2">
    <location>
        <begin position="1"/>
        <end position="37"/>
    </location>
</feature>
<dbReference type="PANTHER" id="PTHR48295">
    <property type="entry name" value="CRANIOFACIAL DEVELOPMENT PROTEIN 1"/>
    <property type="match status" value="1"/>
</dbReference>
<gene>
    <name evidence="5" type="ORF">PBS001_LOCUS2532</name>
    <name evidence="4" type="ORF">PBS003_LOCUS9574</name>
</gene>
<name>A0AAU9LQB2_9STRA</name>
<protein>
    <recommendedName>
        <fullName evidence="3">BCNT-C domain-containing protein</fullName>
    </recommendedName>
</protein>
<evidence type="ECO:0000313" key="7">
    <source>
        <dbReference type="Proteomes" id="UP001160483"/>
    </source>
</evidence>
<evidence type="ECO:0000313" key="5">
    <source>
        <dbReference type="EMBL" id="CAH0515836.1"/>
    </source>
</evidence>
<evidence type="ECO:0000313" key="4">
    <source>
        <dbReference type="EMBL" id="CAH0482998.1"/>
    </source>
</evidence>
<feature type="coiled-coil region" evidence="1">
    <location>
        <begin position="194"/>
        <end position="223"/>
    </location>
</feature>
<proteinExistence type="predicted"/>
<dbReference type="Pfam" id="PF07572">
    <property type="entry name" value="BCNT"/>
    <property type="match status" value="1"/>
</dbReference>
<keyword evidence="1" id="KW-0175">Coiled coil</keyword>
<feature type="compositionally biased region" description="Acidic residues" evidence="2">
    <location>
        <begin position="1"/>
        <end position="25"/>
    </location>
</feature>
<accession>A0AAU9LQB2</accession>
<dbReference type="InterPro" id="IPR027124">
    <property type="entry name" value="Swc5/CFDP1/2"/>
</dbReference>
<sequence>MTSSSDEDDGDYFFEDVNDKEEDNDTHDVKPDKPQSVTINPYVHTLWADINVSTRVSEKAVNKAEKLLGSLNAKTKRSTNRINGGKEKRKVLEFSMPILGVDVKKSRRDMVEVTTSKDKLDRVVKFAGKEYSVSTSAARPTKGEKGLDKVLETLVEPKKVSTIEKSSLDWDKFKEKEGIEEELTQYTKDGYVEKQEFLQRLDLKRFEIEKAEREKQRKLQQQQLK</sequence>
<dbReference type="Proteomes" id="UP001158986">
    <property type="component" value="Unassembled WGS sequence"/>
</dbReference>
<organism evidence="4 7">
    <name type="scientific">Peronospora belbahrii</name>
    <dbReference type="NCBI Taxonomy" id="622444"/>
    <lineage>
        <taxon>Eukaryota</taxon>
        <taxon>Sar</taxon>
        <taxon>Stramenopiles</taxon>
        <taxon>Oomycota</taxon>
        <taxon>Peronosporomycetes</taxon>
        <taxon>Peronosporales</taxon>
        <taxon>Peronosporaceae</taxon>
        <taxon>Peronospora</taxon>
    </lineage>
</organism>
<evidence type="ECO:0000259" key="3">
    <source>
        <dbReference type="PROSITE" id="PS51279"/>
    </source>
</evidence>
<dbReference type="AlphaFoldDB" id="A0AAU9LQB2"/>
<dbReference type="PANTHER" id="PTHR48295:SF1">
    <property type="entry name" value="SWR1-COMPLEX PROTEIN 5"/>
    <property type="match status" value="1"/>
</dbReference>
<evidence type="ECO:0000313" key="6">
    <source>
        <dbReference type="Proteomes" id="UP001158986"/>
    </source>
</evidence>
<evidence type="ECO:0000256" key="2">
    <source>
        <dbReference type="SAM" id="MobiDB-lite"/>
    </source>
</evidence>